<feature type="region of interest" description="Disordered" evidence="1">
    <location>
        <begin position="1"/>
        <end position="58"/>
    </location>
</feature>
<evidence type="ECO:0000313" key="6">
    <source>
        <dbReference type="Proteomes" id="UP000292052"/>
    </source>
</evidence>
<dbReference type="InterPro" id="IPR054092">
    <property type="entry name" value="Cep192-like_D6"/>
</dbReference>
<feature type="compositionally biased region" description="Basic and acidic residues" evidence="1">
    <location>
        <begin position="356"/>
        <end position="368"/>
    </location>
</feature>
<comment type="caution">
    <text evidence="5">The sequence shown here is derived from an EMBL/GenBank/DDBJ whole genome shotgun (WGS) entry which is preliminary data.</text>
</comment>
<evidence type="ECO:0000259" key="4">
    <source>
        <dbReference type="Pfam" id="PF22076"/>
    </source>
</evidence>
<feature type="region of interest" description="Disordered" evidence="1">
    <location>
        <begin position="432"/>
        <end position="457"/>
    </location>
</feature>
<dbReference type="EMBL" id="QDEB01129579">
    <property type="protein sequence ID" value="RZB39286.1"/>
    <property type="molecule type" value="Genomic_DNA"/>
</dbReference>
<evidence type="ECO:0000256" key="1">
    <source>
        <dbReference type="SAM" id="MobiDB-lite"/>
    </source>
</evidence>
<feature type="compositionally biased region" description="Basic and acidic residues" evidence="1">
    <location>
        <begin position="388"/>
        <end position="399"/>
    </location>
</feature>
<reference evidence="5 6" key="1">
    <citation type="submission" date="2017-03" db="EMBL/GenBank/DDBJ databases">
        <title>Genome of the blue death feigning beetle - Asbolus verrucosus.</title>
        <authorList>
            <person name="Rider S.D."/>
        </authorList>
    </citation>
    <scope>NUCLEOTIDE SEQUENCE [LARGE SCALE GENOMIC DNA]</scope>
    <source>
        <strain evidence="5">Butters</strain>
        <tissue evidence="5">Head and leg muscle</tissue>
    </source>
</reference>
<dbReference type="STRING" id="1661398.A0A482V820"/>
<dbReference type="AlphaFoldDB" id="A0A482V820"/>
<gene>
    <name evidence="5" type="ORF">BDFB_002054</name>
</gene>
<evidence type="ECO:0000259" key="3">
    <source>
        <dbReference type="Pfam" id="PF22074"/>
    </source>
</evidence>
<proteinExistence type="predicted"/>
<feature type="domain" description="Cep192-like" evidence="4">
    <location>
        <begin position="789"/>
        <end position="879"/>
    </location>
</feature>
<feature type="region of interest" description="Disordered" evidence="1">
    <location>
        <begin position="310"/>
        <end position="415"/>
    </location>
</feature>
<feature type="domain" description="Cep192/Spd-2-like" evidence="2">
    <location>
        <begin position="459"/>
        <end position="572"/>
    </location>
</feature>
<dbReference type="OrthoDB" id="67059at2759"/>
<name>A0A482V820_ASBVE</name>
<dbReference type="InterPro" id="IPR054091">
    <property type="entry name" value="Cep192-like_D5"/>
</dbReference>
<dbReference type="InterPro" id="IPR054090">
    <property type="entry name" value="Cep192_Spd-2-like_dom"/>
</dbReference>
<dbReference type="Gene3D" id="2.60.40.10">
    <property type="entry name" value="Immunoglobulins"/>
    <property type="match status" value="1"/>
</dbReference>
<feature type="domain" description="Cep192-like" evidence="3">
    <location>
        <begin position="583"/>
        <end position="708"/>
    </location>
</feature>
<dbReference type="Pfam" id="PF22073">
    <property type="entry name" value="Cep192_D4"/>
    <property type="match status" value="1"/>
</dbReference>
<dbReference type="Pfam" id="PF22074">
    <property type="entry name" value="Cep192_D5"/>
    <property type="match status" value="1"/>
</dbReference>
<feature type="compositionally biased region" description="Low complexity" evidence="1">
    <location>
        <begin position="443"/>
        <end position="455"/>
    </location>
</feature>
<dbReference type="InterPro" id="IPR013783">
    <property type="entry name" value="Ig-like_fold"/>
</dbReference>
<accession>A0A482V820</accession>
<keyword evidence="6" id="KW-1185">Reference proteome</keyword>
<dbReference type="Proteomes" id="UP000292052">
    <property type="component" value="Unassembled WGS sequence"/>
</dbReference>
<evidence type="ECO:0000259" key="2">
    <source>
        <dbReference type="Pfam" id="PF22073"/>
    </source>
</evidence>
<evidence type="ECO:0000313" key="5">
    <source>
        <dbReference type="EMBL" id="RZB39286.1"/>
    </source>
</evidence>
<sequence>MSKQQHLFDDNTLLSTPNPIHSSSMSVDKEKRKISPSGDPFRGLTDAKNSFGANADSRESLMRSAEQLKRERLLAANTLNRMDSLDSKMQQATNTPNQIESIPSRFLKRSELSASSSPIFVHSESTISESDLLFPGNSSTPRESLLSNMEFVMKEPSRVSRAQSISRLADAIMDTDCDMSKLMETFQKTMDTDLGSFCSGEEALEQFEQDEMSWKKEKDFPGQVREFSVGRNSQLKLSMGSFFKERSDDLSKVLARSPKKIQPPMPLIETSMSDCVRDITVNEMDDSLSISIIAKILSDTKQTPHRAMDYLMNPKKKSQSSTFRRSSTFDDREETRKSRSSAVKKSPTLELYGIEEEFKNTAEEETRKSRGSAFRKSPTPESNEEEEECRKDTKEEARKSGGSPFTKSPTSEWYDREEAAKDNVNAQNMKENISPNFHHDKSALSSRSSSSLSSLPNGKLPIATTRTEIIWGCIKPGKNASQDFVIKNKSSSRVGVKCSVSNPSFRLIKECSDMNFSSTMKVILHPYESRTLTVTFAPTTLGAAVDHLDFIPIDPSQKQTVKQFVKLFGYGGHGSVTINDIIKDTSGKFLLTLGNIDHKETMKRTFTIRNNGTLPSFAYIGFISNGLYLFSNVKISPQALVLLPEIEREVVVTYDPKKEDINFIQSKLNCCVVDMGKLTVLHGTEADRGRLRKLCKKAKEMGVEINPAIENLVGKFPGEVMPNDLKQMKEPIASMDEILRLVNTQEVIVTLEQDLDRSLTEQLQNETAMFHSLCENTNPEMFDNTIRSDTCSVEPSKIILTPPEKISDRIFLSNHSKKKLYFEIHSAPEGLRFKPKDGTVGAGETSVVQLVYTKACNGKSVFKVRILVDSEAFEVDVKVVFIRHKTE</sequence>
<protein>
    <submittedName>
        <fullName evidence="5">Uncharacterized protein</fullName>
    </submittedName>
</protein>
<organism evidence="5 6">
    <name type="scientific">Asbolus verrucosus</name>
    <name type="common">Desert ironclad beetle</name>
    <dbReference type="NCBI Taxonomy" id="1661398"/>
    <lineage>
        <taxon>Eukaryota</taxon>
        <taxon>Metazoa</taxon>
        <taxon>Ecdysozoa</taxon>
        <taxon>Arthropoda</taxon>
        <taxon>Hexapoda</taxon>
        <taxon>Insecta</taxon>
        <taxon>Pterygota</taxon>
        <taxon>Neoptera</taxon>
        <taxon>Endopterygota</taxon>
        <taxon>Coleoptera</taxon>
        <taxon>Polyphaga</taxon>
        <taxon>Cucujiformia</taxon>
        <taxon>Tenebrionidae</taxon>
        <taxon>Pimeliinae</taxon>
        <taxon>Asbolus</taxon>
    </lineage>
</organism>
<dbReference type="Pfam" id="PF22076">
    <property type="entry name" value="Cep192_D6"/>
    <property type="match status" value="1"/>
</dbReference>
<feature type="compositionally biased region" description="Polar residues" evidence="1">
    <location>
        <begin position="12"/>
        <end position="26"/>
    </location>
</feature>
<feature type="compositionally biased region" description="Basic and acidic residues" evidence="1">
    <location>
        <begin position="327"/>
        <end position="337"/>
    </location>
</feature>